<dbReference type="STRING" id="1658174.A0A1J9R7L7"/>
<organism evidence="9 10">
    <name type="scientific">Blastomyces percursus</name>
    <dbReference type="NCBI Taxonomy" id="1658174"/>
    <lineage>
        <taxon>Eukaryota</taxon>
        <taxon>Fungi</taxon>
        <taxon>Dikarya</taxon>
        <taxon>Ascomycota</taxon>
        <taxon>Pezizomycotina</taxon>
        <taxon>Eurotiomycetes</taxon>
        <taxon>Eurotiomycetidae</taxon>
        <taxon>Onygenales</taxon>
        <taxon>Ajellomycetaceae</taxon>
        <taxon>Blastomyces</taxon>
    </lineage>
</organism>
<reference evidence="9 10" key="1">
    <citation type="submission" date="2015-08" db="EMBL/GenBank/DDBJ databases">
        <title>Emmonsia species relationships and genome sequence.</title>
        <authorList>
            <person name="Cuomo C.A."/>
            <person name="Schwartz I.S."/>
            <person name="Kenyon C."/>
            <person name="De Hoog G.S."/>
            <person name="Govender N.P."/>
            <person name="Botha A."/>
            <person name="Moreno L."/>
            <person name="De Vries M."/>
            <person name="Munoz J.F."/>
            <person name="Stielow J.B."/>
        </authorList>
    </citation>
    <scope>NUCLEOTIDE SEQUENCE [LARGE SCALE GENOMIC DNA]</scope>
    <source>
        <strain evidence="9 10">EI222</strain>
    </source>
</reference>
<feature type="transmembrane region" description="Helical" evidence="7">
    <location>
        <begin position="70"/>
        <end position="96"/>
    </location>
</feature>
<dbReference type="GO" id="GO:0008195">
    <property type="term" value="F:phosphatidate phosphatase activity"/>
    <property type="evidence" value="ECO:0007669"/>
    <property type="project" value="TreeGrafter"/>
</dbReference>
<evidence type="ECO:0000256" key="7">
    <source>
        <dbReference type="SAM" id="Phobius"/>
    </source>
</evidence>
<keyword evidence="5 7" id="KW-0472">Membrane</keyword>
<feature type="transmembrane region" description="Helical" evidence="7">
    <location>
        <begin position="117"/>
        <end position="140"/>
    </location>
</feature>
<feature type="region of interest" description="Disordered" evidence="6">
    <location>
        <begin position="390"/>
        <end position="423"/>
    </location>
</feature>
<dbReference type="PANTHER" id="PTHR10165">
    <property type="entry name" value="LIPID PHOSPHATE PHOSPHATASE"/>
    <property type="match status" value="1"/>
</dbReference>
<feature type="compositionally biased region" description="Low complexity" evidence="6">
    <location>
        <begin position="275"/>
        <end position="286"/>
    </location>
</feature>
<dbReference type="Gene3D" id="1.20.144.10">
    <property type="entry name" value="Phosphatidic acid phosphatase type 2/haloperoxidase"/>
    <property type="match status" value="2"/>
</dbReference>
<dbReference type="VEuPathDB" id="FungiDB:ACJ73_04648"/>
<dbReference type="InterPro" id="IPR043216">
    <property type="entry name" value="PAP-like"/>
</dbReference>
<feature type="transmembrane region" description="Helical" evidence="7">
    <location>
        <begin position="21"/>
        <end position="41"/>
    </location>
</feature>
<dbReference type="CDD" id="cd03390">
    <property type="entry name" value="PAP2_containing_1_like"/>
    <property type="match status" value="1"/>
</dbReference>
<accession>A0A1J9R7L7</accession>
<dbReference type="PANTHER" id="PTHR10165:SF154">
    <property type="entry name" value="PAP2 DOMAIN PROTEIN (AFU_ORTHOLOGUE AFUA_1G09730)"/>
    <property type="match status" value="1"/>
</dbReference>
<evidence type="ECO:0000256" key="3">
    <source>
        <dbReference type="ARBA" id="ARBA00022692"/>
    </source>
</evidence>
<dbReference type="OrthoDB" id="10030083at2759"/>
<dbReference type="FunFam" id="1.20.144.10:FF:000042">
    <property type="entry name" value="PAP2 domain protein"/>
    <property type="match status" value="1"/>
</dbReference>
<dbReference type="Pfam" id="PF01569">
    <property type="entry name" value="PAP2"/>
    <property type="match status" value="2"/>
</dbReference>
<name>A0A1J9R7L7_9EURO</name>
<evidence type="ECO:0000256" key="1">
    <source>
        <dbReference type="ARBA" id="ARBA00004141"/>
    </source>
</evidence>
<dbReference type="SUPFAM" id="SSF48317">
    <property type="entry name" value="Acid phosphatase/Vanadium-dependent haloperoxidase"/>
    <property type="match status" value="1"/>
</dbReference>
<feature type="transmembrane region" description="Helical" evidence="7">
    <location>
        <begin position="326"/>
        <end position="345"/>
    </location>
</feature>
<evidence type="ECO:0000259" key="8">
    <source>
        <dbReference type="Pfam" id="PF01569"/>
    </source>
</evidence>
<gene>
    <name evidence="9" type="ORF">ACJ73_04648</name>
</gene>
<dbReference type="GO" id="GO:0046839">
    <property type="term" value="P:phospholipid dephosphorylation"/>
    <property type="evidence" value="ECO:0007669"/>
    <property type="project" value="TreeGrafter"/>
</dbReference>
<evidence type="ECO:0000256" key="6">
    <source>
        <dbReference type="SAM" id="MobiDB-lite"/>
    </source>
</evidence>
<evidence type="ECO:0000256" key="5">
    <source>
        <dbReference type="ARBA" id="ARBA00023136"/>
    </source>
</evidence>
<evidence type="ECO:0000313" key="10">
    <source>
        <dbReference type="Proteomes" id="UP000242791"/>
    </source>
</evidence>
<proteinExistence type="inferred from homology"/>
<dbReference type="Proteomes" id="UP000242791">
    <property type="component" value="Unassembled WGS sequence"/>
</dbReference>
<feature type="compositionally biased region" description="Low complexity" evidence="6">
    <location>
        <begin position="397"/>
        <end position="409"/>
    </location>
</feature>
<dbReference type="GO" id="GO:0016020">
    <property type="term" value="C:membrane"/>
    <property type="evidence" value="ECO:0007669"/>
    <property type="project" value="UniProtKB-SubCell"/>
</dbReference>
<dbReference type="GO" id="GO:0006644">
    <property type="term" value="P:phospholipid metabolic process"/>
    <property type="evidence" value="ECO:0007669"/>
    <property type="project" value="InterPro"/>
</dbReference>
<keyword evidence="10" id="KW-1185">Reference proteome</keyword>
<keyword evidence="3 7" id="KW-0812">Transmembrane</keyword>
<dbReference type="AlphaFoldDB" id="A0A1J9R7L7"/>
<comment type="caution">
    <text evidence="9">The sequence shown here is derived from an EMBL/GenBank/DDBJ whole genome shotgun (WGS) entry which is preliminary data.</text>
</comment>
<evidence type="ECO:0000256" key="4">
    <source>
        <dbReference type="ARBA" id="ARBA00022989"/>
    </source>
</evidence>
<feature type="domain" description="Phosphatidic acid phosphatase type 2/haloperoxidase" evidence="8">
    <location>
        <begin position="301"/>
        <end position="349"/>
    </location>
</feature>
<sequence length="423" mass="46218">MATGNLLATVRRDWWFSKRLIASYVFDWIIILVTAAAARILKLAEPNRNPFSLTDPSISYPFTVHETVRVTVLVLVSLIAPAVIIFLGSIFFIPGLTAGKHAPKATVWRRKLWEWNVGWMGLGIAYAGTYASTEALKVIYGKPRPDLLSRCNPNLSDIAAHVVGGLGERLDGAPLLVSYTICQNTSEKLTWDGFVSFPSGHASLSFAGLTYLTLWFCAKFSVSIPYLAPRHYTPDTRQTAFSAHTTTANHSCSTIKDPPPFDEPYPSTLHHDESTTSPTSPSQSQTLIPLRTQSAAPPTYLLPLAAAPIVAATYIASSRWFDNRHFGFDILFGSLLGIFFAWLGFRWYHLPLGAGGAGWAWGARSPERAFFAGVGVDGYVRHEDLVGRREGNEPEVAAAATATSSSSSSRPGSRVVRRGEDNV</sequence>
<feature type="transmembrane region" description="Helical" evidence="7">
    <location>
        <begin position="300"/>
        <end position="320"/>
    </location>
</feature>
<dbReference type="InterPro" id="IPR036938">
    <property type="entry name" value="PAP2/HPO_sf"/>
</dbReference>
<dbReference type="InterPro" id="IPR000326">
    <property type="entry name" value="PAP2/HPO"/>
</dbReference>
<evidence type="ECO:0000256" key="2">
    <source>
        <dbReference type="ARBA" id="ARBA00008816"/>
    </source>
</evidence>
<keyword evidence="4 7" id="KW-1133">Transmembrane helix</keyword>
<dbReference type="EMBL" id="LGTZ01000659">
    <property type="protein sequence ID" value="OJD23996.1"/>
    <property type="molecule type" value="Genomic_DNA"/>
</dbReference>
<feature type="transmembrane region" description="Helical" evidence="7">
    <location>
        <begin position="204"/>
        <end position="228"/>
    </location>
</feature>
<feature type="domain" description="Phosphatidic acid phosphatase type 2/haloperoxidase" evidence="8">
    <location>
        <begin position="120"/>
        <end position="221"/>
    </location>
</feature>
<evidence type="ECO:0000313" key="9">
    <source>
        <dbReference type="EMBL" id="OJD23996.1"/>
    </source>
</evidence>
<comment type="subcellular location">
    <subcellularLocation>
        <location evidence="1">Membrane</location>
        <topology evidence="1">Multi-pass membrane protein</topology>
    </subcellularLocation>
</comment>
<protein>
    <recommendedName>
        <fullName evidence="8">Phosphatidic acid phosphatase type 2/haloperoxidase domain-containing protein</fullName>
    </recommendedName>
</protein>
<feature type="region of interest" description="Disordered" evidence="6">
    <location>
        <begin position="263"/>
        <end position="287"/>
    </location>
</feature>
<comment type="similarity">
    <text evidence="2">Belongs to the PA-phosphatase related phosphoesterase family.</text>
</comment>